<name>A0AAJ0B6A6_9PEZI</name>
<feature type="compositionally biased region" description="Basic residues" evidence="1">
    <location>
        <begin position="16"/>
        <end position="25"/>
    </location>
</feature>
<protein>
    <submittedName>
        <fullName evidence="2">Uncharacterized protein</fullName>
    </submittedName>
</protein>
<organism evidence="2 3">
    <name type="scientific">Echria macrotheca</name>
    <dbReference type="NCBI Taxonomy" id="438768"/>
    <lineage>
        <taxon>Eukaryota</taxon>
        <taxon>Fungi</taxon>
        <taxon>Dikarya</taxon>
        <taxon>Ascomycota</taxon>
        <taxon>Pezizomycotina</taxon>
        <taxon>Sordariomycetes</taxon>
        <taxon>Sordariomycetidae</taxon>
        <taxon>Sordariales</taxon>
        <taxon>Schizotheciaceae</taxon>
        <taxon>Echria</taxon>
    </lineage>
</organism>
<evidence type="ECO:0000313" key="2">
    <source>
        <dbReference type="EMBL" id="KAK1752461.1"/>
    </source>
</evidence>
<reference evidence="2" key="1">
    <citation type="submission" date="2023-06" db="EMBL/GenBank/DDBJ databases">
        <title>Genome-scale phylogeny and comparative genomics of the fungal order Sordariales.</title>
        <authorList>
            <consortium name="Lawrence Berkeley National Laboratory"/>
            <person name="Hensen N."/>
            <person name="Bonometti L."/>
            <person name="Westerberg I."/>
            <person name="Brannstrom I.O."/>
            <person name="Guillou S."/>
            <person name="Cros-Aarteil S."/>
            <person name="Calhoun S."/>
            <person name="Haridas S."/>
            <person name="Kuo A."/>
            <person name="Mondo S."/>
            <person name="Pangilinan J."/>
            <person name="Riley R."/>
            <person name="Labutti K."/>
            <person name="Andreopoulos B."/>
            <person name="Lipzen A."/>
            <person name="Chen C."/>
            <person name="Yanf M."/>
            <person name="Daum C."/>
            <person name="Ng V."/>
            <person name="Clum A."/>
            <person name="Steindorff A."/>
            <person name="Ohm R."/>
            <person name="Martin F."/>
            <person name="Silar P."/>
            <person name="Natvig D."/>
            <person name="Lalanne C."/>
            <person name="Gautier V."/>
            <person name="Ament-Velasquez S.L."/>
            <person name="Kruys A."/>
            <person name="Hutchinson M.I."/>
            <person name="Powell A.J."/>
            <person name="Barry K."/>
            <person name="Miller A.N."/>
            <person name="Grigoriev I.V."/>
            <person name="Debuchy R."/>
            <person name="Gladieux P."/>
            <person name="Thoren M.H."/>
            <person name="Johannesson H."/>
        </authorList>
    </citation>
    <scope>NUCLEOTIDE SEQUENCE</scope>
    <source>
        <strain evidence="2">PSN4</strain>
    </source>
</reference>
<comment type="caution">
    <text evidence="2">The sequence shown here is derived from an EMBL/GenBank/DDBJ whole genome shotgun (WGS) entry which is preliminary data.</text>
</comment>
<gene>
    <name evidence="2" type="ORF">QBC47DRAFT_58279</name>
</gene>
<keyword evidence="3" id="KW-1185">Reference proteome</keyword>
<dbReference type="AlphaFoldDB" id="A0AAJ0B6A6"/>
<feature type="region of interest" description="Disordered" evidence="1">
    <location>
        <begin position="1"/>
        <end position="25"/>
    </location>
</feature>
<accession>A0AAJ0B6A6</accession>
<evidence type="ECO:0000256" key="1">
    <source>
        <dbReference type="SAM" id="MobiDB-lite"/>
    </source>
</evidence>
<dbReference type="EMBL" id="MU839839">
    <property type="protein sequence ID" value="KAK1752461.1"/>
    <property type="molecule type" value="Genomic_DNA"/>
</dbReference>
<feature type="region of interest" description="Disordered" evidence="1">
    <location>
        <begin position="68"/>
        <end position="88"/>
    </location>
</feature>
<proteinExistence type="predicted"/>
<evidence type="ECO:0000313" key="3">
    <source>
        <dbReference type="Proteomes" id="UP001239445"/>
    </source>
</evidence>
<dbReference type="Proteomes" id="UP001239445">
    <property type="component" value="Unassembled WGS sequence"/>
</dbReference>
<sequence length="257" mass="28067">MPARSPAHGLGLAGQRRNRSRRHHRRPVDLANLRLDAASESCLVMTAAPWTPVLLLVRLTGAASLNPGAEESVRGAPPHHGSHHHRCGGRRKGTWALQGFGLVDAGLLDLPLLAPFWADAYSTTAHLLVIRPLLKRAVHAASGIPPPSSRTAKRRLHCLWPLSSGLGLEGGSEVWSLLFFFDVPLRLRRAVMTEPFTLSSLGSIQLVVENWKEDGCLRNSPSPRRKAGGKANLSIEFWDWKGGKWKGGRCAERPAIV</sequence>